<name>A0A2P2MBC0_RHIMU</name>
<dbReference type="AlphaFoldDB" id="A0A2P2MBC0"/>
<proteinExistence type="predicted"/>
<sequence>MYENIAQRTPCYNNRDASISSTNSSFDFGCHAPSSYPRLVSKSNSTMVYILNVGVNKL</sequence>
<evidence type="ECO:0000313" key="1">
    <source>
        <dbReference type="EMBL" id="MBX27494.1"/>
    </source>
</evidence>
<protein>
    <submittedName>
        <fullName evidence="1">Delta-1-pyrroline-5-carboxylate synthetase</fullName>
    </submittedName>
</protein>
<accession>A0A2P2MBC0</accession>
<reference evidence="1" key="1">
    <citation type="submission" date="2018-02" db="EMBL/GenBank/DDBJ databases">
        <title>Rhizophora mucronata_Transcriptome.</title>
        <authorList>
            <person name="Meera S.P."/>
            <person name="Sreeshan A."/>
            <person name="Augustine A."/>
        </authorList>
    </citation>
    <scope>NUCLEOTIDE SEQUENCE</scope>
    <source>
        <tissue evidence="1">Leaf</tissue>
    </source>
</reference>
<dbReference type="EMBL" id="GGEC01047010">
    <property type="protein sequence ID" value="MBX27494.1"/>
    <property type="molecule type" value="Transcribed_RNA"/>
</dbReference>
<organism evidence="1">
    <name type="scientific">Rhizophora mucronata</name>
    <name type="common">Asiatic mangrove</name>
    <dbReference type="NCBI Taxonomy" id="61149"/>
    <lineage>
        <taxon>Eukaryota</taxon>
        <taxon>Viridiplantae</taxon>
        <taxon>Streptophyta</taxon>
        <taxon>Embryophyta</taxon>
        <taxon>Tracheophyta</taxon>
        <taxon>Spermatophyta</taxon>
        <taxon>Magnoliopsida</taxon>
        <taxon>eudicotyledons</taxon>
        <taxon>Gunneridae</taxon>
        <taxon>Pentapetalae</taxon>
        <taxon>rosids</taxon>
        <taxon>fabids</taxon>
        <taxon>Malpighiales</taxon>
        <taxon>Rhizophoraceae</taxon>
        <taxon>Rhizophora</taxon>
    </lineage>
</organism>